<dbReference type="GO" id="GO:0008270">
    <property type="term" value="F:zinc ion binding"/>
    <property type="evidence" value="ECO:0007669"/>
    <property type="project" value="InterPro"/>
</dbReference>
<evidence type="ECO:0000313" key="6">
    <source>
        <dbReference type="EMBL" id="TYS74509.1"/>
    </source>
</evidence>
<dbReference type="PANTHER" id="PTHR41286:SF1">
    <property type="entry name" value="HNH NUCLEASE YAJD-RELATED"/>
    <property type="match status" value="1"/>
</dbReference>
<dbReference type="SMART" id="SM00507">
    <property type="entry name" value="HNHc"/>
    <property type="match status" value="1"/>
</dbReference>
<evidence type="ECO:0000256" key="2">
    <source>
        <dbReference type="ARBA" id="ARBA00022801"/>
    </source>
</evidence>
<name>A0A5D4THB9_9BACI</name>
<evidence type="ECO:0000256" key="1">
    <source>
        <dbReference type="ARBA" id="ARBA00022722"/>
    </source>
</evidence>
<dbReference type="Pfam" id="PF01844">
    <property type="entry name" value="HNH"/>
    <property type="match status" value="1"/>
</dbReference>
<evidence type="ECO:0000256" key="4">
    <source>
        <dbReference type="ARBA" id="ARBA00040194"/>
    </source>
</evidence>
<accession>A0A5D4THB9</accession>
<dbReference type="Gene3D" id="1.10.30.50">
    <property type="match status" value="1"/>
</dbReference>
<dbReference type="InterPro" id="IPR002711">
    <property type="entry name" value="HNH"/>
</dbReference>
<evidence type="ECO:0000259" key="5">
    <source>
        <dbReference type="SMART" id="SM00507"/>
    </source>
</evidence>
<organism evidence="6 7">
    <name type="scientific">Sutcliffiella horikoshii</name>
    <dbReference type="NCBI Taxonomy" id="79883"/>
    <lineage>
        <taxon>Bacteria</taxon>
        <taxon>Bacillati</taxon>
        <taxon>Bacillota</taxon>
        <taxon>Bacilli</taxon>
        <taxon>Bacillales</taxon>
        <taxon>Bacillaceae</taxon>
        <taxon>Sutcliffiella</taxon>
    </lineage>
</organism>
<evidence type="ECO:0000256" key="3">
    <source>
        <dbReference type="ARBA" id="ARBA00038412"/>
    </source>
</evidence>
<protein>
    <recommendedName>
        <fullName evidence="4">Putative HNH nuclease YajD</fullName>
    </recommendedName>
</protein>
<sequence length="99" mass="11978">MSFYNTPRWKAKRQVILRRDNYECRECKRYGKVTAANTVHHIFPLEDYYDLRLVNLNLYSCCNACHNSFHDRFTNEITLKGKQLQERFRDKIFDPPSVE</sequence>
<dbReference type="RefSeq" id="WP_148978260.1">
    <property type="nucleotide sequence ID" value="NZ_JBNILM010000001.1"/>
</dbReference>
<dbReference type="GO" id="GO:0003676">
    <property type="term" value="F:nucleic acid binding"/>
    <property type="evidence" value="ECO:0007669"/>
    <property type="project" value="InterPro"/>
</dbReference>
<reference evidence="6 7" key="1">
    <citation type="submission" date="2019-08" db="EMBL/GenBank/DDBJ databases">
        <title>Bacillus genomes from the desert of Cuatro Cienegas, Coahuila.</title>
        <authorList>
            <person name="Olmedo-Alvarez G."/>
        </authorList>
    </citation>
    <scope>NUCLEOTIDE SEQUENCE [LARGE SCALE GENOMIC DNA]</scope>
    <source>
        <strain evidence="6 7">CH98b_3T</strain>
    </source>
</reference>
<comment type="similarity">
    <text evidence="3">Belongs to the HNH nuclease family.</text>
</comment>
<dbReference type="AlphaFoldDB" id="A0A5D4THB9"/>
<keyword evidence="2" id="KW-0378">Hydrolase</keyword>
<dbReference type="EMBL" id="VTET01000001">
    <property type="protein sequence ID" value="TYS74509.1"/>
    <property type="molecule type" value="Genomic_DNA"/>
</dbReference>
<keyword evidence="1" id="KW-0540">Nuclease</keyword>
<dbReference type="PANTHER" id="PTHR41286">
    <property type="entry name" value="HNH NUCLEASE YAJD-RELATED"/>
    <property type="match status" value="1"/>
</dbReference>
<comment type="caution">
    <text evidence="6">The sequence shown here is derived from an EMBL/GenBank/DDBJ whole genome shotgun (WGS) entry which is preliminary data.</text>
</comment>
<dbReference type="GO" id="GO:0016787">
    <property type="term" value="F:hydrolase activity"/>
    <property type="evidence" value="ECO:0007669"/>
    <property type="project" value="UniProtKB-KW"/>
</dbReference>
<evidence type="ECO:0000313" key="7">
    <source>
        <dbReference type="Proteomes" id="UP000324517"/>
    </source>
</evidence>
<gene>
    <name evidence="6" type="ORF">FZC75_02090</name>
</gene>
<dbReference type="OrthoDB" id="9811997at2"/>
<proteinExistence type="inferred from homology"/>
<feature type="domain" description="HNH nuclease" evidence="5">
    <location>
        <begin position="11"/>
        <end position="67"/>
    </location>
</feature>
<dbReference type="GO" id="GO:0005829">
    <property type="term" value="C:cytosol"/>
    <property type="evidence" value="ECO:0007669"/>
    <property type="project" value="TreeGrafter"/>
</dbReference>
<dbReference type="Proteomes" id="UP000324517">
    <property type="component" value="Unassembled WGS sequence"/>
</dbReference>
<dbReference type="GO" id="GO:0004519">
    <property type="term" value="F:endonuclease activity"/>
    <property type="evidence" value="ECO:0007669"/>
    <property type="project" value="UniProtKB-KW"/>
</dbReference>
<keyword evidence="6" id="KW-0255">Endonuclease</keyword>
<dbReference type="InterPro" id="IPR003615">
    <property type="entry name" value="HNH_nuc"/>
</dbReference>